<proteinExistence type="predicted"/>
<dbReference type="InterPro" id="IPR053860">
    <property type="entry name" value="DUF6932"/>
</dbReference>
<evidence type="ECO:0000313" key="2">
    <source>
        <dbReference type="Proteomes" id="UP000242444"/>
    </source>
</evidence>
<dbReference type="Proteomes" id="UP000242444">
    <property type="component" value="Unassembled WGS sequence"/>
</dbReference>
<keyword evidence="2" id="KW-1185">Reference proteome</keyword>
<dbReference type="RefSeq" id="WP_094864922.1">
    <property type="nucleotide sequence ID" value="NZ_NKYE01000016.1"/>
</dbReference>
<reference evidence="1 2" key="1">
    <citation type="submission" date="2017-07" db="EMBL/GenBank/DDBJ databases">
        <title>Amycolatopsis antarcticus sp. nov., isolated from the surface of an Antarcticus brown macroalga.</title>
        <authorList>
            <person name="Wang J."/>
            <person name="Leiva S."/>
            <person name="Huang J."/>
            <person name="Huang Y."/>
        </authorList>
    </citation>
    <scope>NUCLEOTIDE SEQUENCE [LARGE SCALE GENOMIC DNA]</scope>
    <source>
        <strain evidence="1 2">AU-G6</strain>
    </source>
</reference>
<accession>A0A263CXV6</accession>
<organism evidence="1 2">
    <name type="scientific">Amycolatopsis antarctica</name>
    <dbReference type="NCBI Taxonomy" id="1854586"/>
    <lineage>
        <taxon>Bacteria</taxon>
        <taxon>Bacillati</taxon>
        <taxon>Actinomycetota</taxon>
        <taxon>Actinomycetes</taxon>
        <taxon>Pseudonocardiales</taxon>
        <taxon>Pseudonocardiaceae</taxon>
        <taxon>Amycolatopsis</taxon>
    </lineage>
</organism>
<dbReference type="InParanoid" id="A0A263CXV6"/>
<dbReference type="Pfam" id="PF22014">
    <property type="entry name" value="DUF6932"/>
    <property type="match status" value="1"/>
</dbReference>
<protein>
    <submittedName>
        <fullName evidence="1">Uncharacterized protein</fullName>
    </submittedName>
</protein>
<gene>
    <name evidence="1" type="ORF">CFN78_22815</name>
</gene>
<sequence length="168" mass="18440">MPLPHWTAAHLLPQGRHPADLADIYERLVYDAPQPHQREVLFSALSSYLAAVSQVMPSGRAWIGGNWTMRTEDLGGGVDVVLIPDDWGSLKRLNDRAQAGLYGLLTLRGVIVERPVMYLEQVQPVGGLLDGYLCYPGDEQTWANAWSSVRGPGGVAQGVSKGYPEVMW</sequence>
<dbReference type="EMBL" id="NKYE01000016">
    <property type="protein sequence ID" value="OZM70984.1"/>
    <property type="molecule type" value="Genomic_DNA"/>
</dbReference>
<name>A0A263CXV6_9PSEU</name>
<evidence type="ECO:0000313" key="1">
    <source>
        <dbReference type="EMBL" id="OZM70984.1"/>
    </source>
</evidence>
<dbReference type="OrthoDB" id="7032846at2"/>
<comment type="caution">
    <text evidence="1">The sequence shown here is derived from an EMBL/GenBank/DDBJ whole genome shotgun (WGS) entry which is preliminary data.</text>
</comment>
<dbReference type="AlphaFoldDB" id="A0A263CXV6"/>